<evidence type="ECO:0000313" key="2">
    <source>
        <dbReference type="EMBL" id="KAL3762582.1"/>
    </source>
</evidence>
<evidence type="ECO:0000313" key="3">
    <source>
        <dbReference type="Proteomes" id="UP001530315"/>
    </source>
</evidence>
<dbReference type="Gene3D" id="3.40.50.1100">
    <property type="match status" value="1"/>
</dbReference>
<sequence>MVISFCAFCLFVVIVPTNAARTRNKGPEIINDLKLGGLNLDHWVTGYGTGGIFHGGEYIKENSPATRIVLAEPAVANLIGSGIKTERNSGVCPIPSKGIELKLDQEMLEIPAMSKSLAKNKGILTGISGGAAMWVAVETAKNAPEGSVRVAMLADTGERYLSTPLFADIAAEMNEEELEITRSTPSWILEL</sequence>
<feature type="signal peptide" evidence="1">
    <location>
        <begin position="1"/>
        <end position="19"/>
    </location>
</feature>
<accession>A0ABD3MG81</accession>
<protein>
    <recommendedName>
        <fullName evidence="4">Cysteine synthase</fullName>
    </recommendedName>
</protein>
<dbReference type="Proteomes" id="UP001530315">
    <property type="component" value="Unassembled WGS sequence"/>
</dbReference>
<dbReference type="EMBL" id="JALLAZ020001823">
    <property type="protein sequence ID" value="KAL3762582.1"/>
    <property type="molecule type" value="Genomic_DNA"/>
</dbReference>
<evidence type="ECO:0008006" key="4">
    <source>
        <dbReference type="Google" id="ProtNLM"/>
    </source>
</evidence>
<dbReference type="SUPFAM" id="SSF53686">
    <property type="entry name" value="Tryptophan synthase beta subunit-like PLP-dependent enzymes"/>
    <property type="match status" value="1"/>
</dbReference>
<dbReference type="PANTHER" id="PTHR10314">
    <property type="entry name" value="CYSTATHIONINE BETA-SYNTHASE"/>
    <property type="match status" value="1"/>
</dbReference>
<dbReference type="AlphaFoldDB" id="A0ABD3MG81"/>
<keyword evidence="3" id="KW-1185">Reference proteome</keyword>
<organism evidence="2 3">
    <name type="scientific">Stephanodiscus triporus</name>
    <dbReference type="NCBI Taxonomy" id="2934178"/>
    <lineage>
        <taxon>Eukaryota</taxon>
        <taxon>Sar</taxon>
        <taxon>Stramenopiles</taxon>
        <taxon>Ochrophyta</taxon>
        <taxon>Bacillariophyta</taxon>
        <taxon>Coscinodiscophyceae</taxon>
        <taxon>Thalassiosirophycidae</taxon>
        <taxon>Stephanodiscales</taxon>
        <taxon>Stephanodiscaceae</taxon>
        <taxon>Stephanodiscus</taxon>
    </lineage>
</organism>
<dbReference type="InterPro" id="IPR036052">
    <property type="entry name" value="TrpB-like_PALP_sf"/>
</dbReference>
<reference evidence="2 3" key="1">
    <citation type="submission" date="2024-10" db="EMBL/GenBank/DDBJ databases">
        <title>Updated reference genomes for cyclostephanoid diatoms.</title>
        <authorList>
            <person name="Roberts W.R."/>
            <person name="Alverson A.J."/>
        </authorList>
    </citation>
    <scope>NUCLEOTIDE SEQUENCE [LARGE SCALE GENOMIC DNA]</scope>
    <source>
        <strain evidence="2 3">AJA276-08</strain>
    </source>
</reference>
<proteinExistence type="predicted"/>
<keyword evidence="1" id="KW-0732">Signal</keyword>
<dbReference type="InterPro" id="IPR050214">
    <property type="entry name" value="Cys_Synth/Cystath_Beta-Synth"/>
</dbReference>
<comment type="caution">
    <text evidence="2">The sequence shown here is derived from an EMBL/GenBank/DDBJ whole genome shotgun (WGS) entry which is preliminary data.</text>
</comment>
<name>A0ABD3MG81_9STRA</name>
<evidence type="ECO:0000256" key="1">
    <source>
        <dbReference type="SAM" id="SignalP"/>
    </source>
</evidence>
<gene>
    <name evidence="2" type="ORF">ACHAW5_003198</name>
</gene>
<feature type="chain" id="PRO_5044767429" description="Cysteine synthase" evidence="1">
    <location>
        <begin position="20"/>
        <end position="191"/>
    </location>
</feature>